<dbReference type="AlphaFoldDB" id="A0AAW2LFS5"/>
<comment type="caution">
    <text evidence="2">The sequence shown here is derived from an EMBL/GenBank/DDBJ whole genome shotgun (WGS) entry which is preliminary data.</text>
</comment>
<dbReference type="EMBL" id="JACGWK010000014">
    <property type="protein sequence ID" value="KAL0317563.1"/>
    <property type="molecule type" value="Genomic_DNA"/>
</dbReference>
<sequence length="97" mass="10389">MGSMNTNNNWLGFSLSPQEHELPQETSSSLPTLDEISAAAQVVSAHQSNCFNHHLTTAQIPSHDSGSPLPLPSLNLPPPFSIFQPFSTSSLSTTSQD</sequence>
<feature type="compositionally biased region" description="Polar residues" evidence="1">
    <location>
        <begin position="1"/>
        <end position="17"/>
    </location>
</feature>
<organism evidence="2">
    <name type="scientific">Sesamum angustifolium</name>
    <dbReference type="NCBI Taxonomy" id="2727405"/>
    <lineage>
        <taxon>Eukaryota</taxon>
        <taxon>Viridiplantae</taxon>
        <taxon>Streptophyta</taxon>
        <taxon>Embryophyta</taxon>
        <taxon>Tracheophyta</taxon>
        <taxon>Spermatophyta</taxon>
        <taxon>Magnoliopsida</taxon>
        <taxon>eudicotyledons</taxon>
        <taxon>Gunneridae</taxon>
        <taxon>Pentapetalae</taxon>
        <taxon>asterids</taxon>
        <taxon>lamiids</taxon>
        <taxon>Lamiales</taxon>
        <taxon>Pedaliaceae</taxon>
        <taxon>Sesamum</taxon>
    </lineage>
</organism>
<accession>A0AAW2LFS5</accession>
<reference evidence="2" key="2">
    <citation type="journal article" date="2024" name="Plant">
        <title>Genomic evolution and insights into agronomic trait innovations of Sesamum species.</title>
        <authorList>
            <person name="Miao H."/>
            <person name="Wang L."/>
            <person name="Qu L."/>
            <person name="Liu H."/>
            <person name="Sun Y."/>
            <person name="Le M."/>
            <person name="Wang Q."/>
            <person name="Wei S."/>
            <person name="Zheng Y."/>
            <person name="Lin W."/>
            <person name="Duan Y."/>
            <person name="Cao H."/>
            <person name="Xiong S."/>
            <person name="Wang X."/>
            <person name="Wei L."/>
            <person name="Li C."/>
            <person name="Ma Q."/>
            <person name="Ju M."/>
            <person name="Zhao R."/>
            <person name="Li G."/>
            <person name="Mu C."/>
            <person name="Tian Q."/>
            <person name="Mei H."/>
            <person name="Zhang T."/>
            <person name="Gao T."/>
            <person name="Zhang H."/>
        </authorList>
    </citation>
    <scope>NUCLEOTIDE SEQUENCE</scope>
    <source>
        <strain evidence="2">G01</strain>
    </source>
</reference>
<evidence type="ECO:0000256" key="1">
    <source>
        <dbReference type="SAM" id="MobiDB-lite"/>
    </source>
</evidence>
<gene>
    <name evidence="2" type="ORF">Sangu_2170600</name>
</gene>
<proteinExistence type="predicted"/>
<feature type="region of interest" description="Disordered" evidence="1">
    <location>
        <begin position="1"/>
        <end position="32"/>
    </location>
</feature>
<evidence type="ECO:0000313" key="2">
    <source>
        <dbReference type="EMBL" id="KAL0317563.1"/>
    </source>
</evidence>
<protein>
    <submittedName>
        <fullName evidence="2">Uncharacterized protein</fullName>
    </submittedName>
</protein>
<reference evidence="2" key="1">
    <citation type="submission" date="2020-06" db="EMBL/GenBank/DDBJ databases">
        <authorList>
            <person name="Li T."/>
            <person name="Hu X."/>
            <person name="Zhang T."/>
            <person name="Song X."/>
            <person name="Zhang H."/>
            <person name="Dai N."/>
            <person name="Sheng W."/>
            <person name="Hou X."/>
            <person name="Wei L."/>
        </authorList>
    </citation>
    <scope>NUCLEOTIDE SEQUENCE</scope>
    <source>
        <strain evidence="2">G01</strain>
        <tissue evidence="2">Leaf</tissue>
    </source>
</reference>
<name>A0AAW2LFS5_9LAMI</name>